<sequence>MTTEIPKPKNDGGTVKPDNWHNDSTTEPIPDVLLADGGPEAKPDNWHNDSEPAK</sequence>
<feature type="compositionally biased region" description="Basic and acidic residues" evidence="1">
    <location>
        <begin position="1"/>
        <end position="10"/>
    </location>
</feature>
<evidence type="ECO:0000313" key="3">
    <source>
        <dbReference type="Proteomes" id="UP001614394"/>
    </source>
</evidence>
<evidence type="ECO:0000313" key="2">
    <source>
        <dbReference type="EMBL" id="MFI9104645.1"/>
    </source>
</evidence>
<feature type="region of interest" description="Disordered" evidence="1">
    <location>
        <begin position="1"/>
        <end position="54"/>
    </location>
</feature>
<feature type="compositionally biased region" description="Basic and acidic residues" evidence="1">
    <location>
        <begin position="39"/>
        <end position="54"/>
    </location>
</feature>
<proteinExistence type="predicted"/>
<dbReference type="EMBL" id="JBITYG010000010">
    <property type="protein sequence ID" value="MFI9104645.1"/>
    <property type="molecule type" value="Genomic_DNA"/>
</dbReference>
<protein>
    <submittedName>
        <fullName evidence="2">Uncharacterized protein</fullName>
    </submittedName>
</protein>
<evidence type="ECO:0000256" key="1">
    <source>
        <dbReference type="SAM" id="MobiDB-lite"/>
    </source>
</evidence>
<organism evidence="2 3">
    <name type="scientific">Streptomyces fildesensis</name>
    <dbReference type="NCBI Taxonomy" id="375757"/>
    <lineage>
        <taxon>Bacteria</taxon>
        <taxon>Bacillati</taxon>
        <taxon>Actinomycetota</taxon>
        <taxon>Actinomycetes</taxon>
        <taxon>Kitasatosporales</taxon>
        <taxon>Streptomycetaceae</taxon>
        <taxon>Streptomyces</taxon>
    </lineage>
</organism>
<name>A0ABW8CDW3_9ACTN</name>
<accession>A0ABW8CDW3</accession>
<dbReference type="Proteomes" id="UP001614394">
    <property type="component" value="Unassembled WGS sequence"/>
</dbReference>
<gene>
    <name evidence="2" type="ORF">ACIGXA_29445</name>
</gene>
<dbReference type="RefSeq" id="WP_399655193.1">
    <property type="nucleotide sequence ID" value="NZ_JBITYG010000010.1"/>
</dbReference>
<comment type="caution">
    <text evidence="2">The sequence shown here is derived from an EMBL/GenBank/DDBJ whole genome shotgun (WGS) entry which is preliminary data.</text>
</comment>
<keyword evidence="3" id="KW-1185">Reference proteome</keyword>
<reference evidence="2 3" key="1">
    <citation type="submission" date="2024-10" db="EMBL/GenBank/DDBJ databases">
        <title>The Natural Products Discovery Center: Release of the First 8490 Sequenced Strains for Exploring Actinobacteria Biosynthetic Diversity.</title>
        <authorList>
            <person name="Kalkreuter E."/>
            <person name="Kautsar S.A."/>
            <person name="Yang D."/>
            <person name="Bader C.D."/>
            <person name="Teijaro C.N."/>
            <person name="Fluegel L."/>
            <person name="Davis C.M."/>
            <person name="Simpson J.R."/>
            <person name="Lauterbach L."/>
            <person name="Steele A.D."/>
            <person name="Gui C."/>
            <person name="Meng S."/>
            <person name="Li G."/>
            <person name="Viehrig K."/>
            <person name="Ye F."/>
            <person name="Su P."/>
            <person name="Kiefer A.F."/>
            <person name="Nichols A."/>
            <person name="Cepeda A.J."/>
            <person name="Yan W."/>
            <person name="Fan B."/>
            <person name="Jiang Y."/>
            <person name="Adhikari A."/>
            <person name="Zheng C.-J."/>
            <person name="Schuster L."/>
            <person name="Cowan T.M."/>
            <person name="Smanski M.J."/>
            <person name="Chevrette M.G."/>
            <person name="De Carvalho L.P.S."/>
            <person name="Shen B."/>
        </authorList>
    </citation>
    <scope>NUCLEOTIDE SEQUENCE [LARGE SCALE GENOMIC DNA]</scope>
    <source>
        <strain evidence="2 3">NPDC053399</strain>
    </source>
</reference>